<sequence>MFNKTLLAILVGSSLLLGCNSSDNDDPTLEPDTGSETPAPDTGVVNLTDLDTVYGYAAENGGTTGGSGENKVEVTVCTGEQMINAIKNKDPNRPLTIWVNGTITLQNAKDSRIDIKDVSDISIIGLGTQGEMAGIGFNIVRAENIIIRNLRIHHVRANLGAPGDGISMEGPVRNIWIDHNEIYNSLTVDDPALTEDQVKDYYDGLVDAKGDAQFITISFNKFHNSWKTSLVGSSDSDNFNRTLTYHHNHWYNVNSRLPLFRFGKGHIYNNFYDGALESGINSRMGAVIRIEHNHFADMKNPVMSLYSQEIGYWQLIDNIFENITWQESPNDGVVAGENAESTGELNVPYDYSANLIPVHNVKATVLSYAGVGVIDTPPSPGLCAAPAPAEPVDPGPAPVPIDPVEPPLSVDWGTYDGSLQPFAANSITLPDGSQSSFAPQQSGGAAEPNLFTANGDGTITFDSLANAADRSRAKLDNVAPADGVYPKFFTLLMGIKGNAGGNRILETEVALGDTAAVGASSRLKVVFRNDGNNSGVQLENADNGSSVTAGKGNEPDPLDMSQFRVYHFTIALTSPTTGNVALYVAGNNTPLVQLDGVTMRPASNNTDNYLQLGDAGGSSYLGDIDWVLWTDAGAYTPDMLKGLLPAGIGDISGYEVQP</sequence>
<keyword evidence="1 2" id="KW-0456">Lyase</keyword>
<dbReference type="InterPro" id="IPR011050">
    <property type="entry name" value="Pectin_lyase_fold/virulence"/>
</dbReference>
<feature type="region of interest" description="Disordered" evidence="3">
    <location>
        <begin position="430"/>
        <end position="450"/>
    </location>
</feature>
<feature type="signal peptide" evidence="4">
    <location>
        <begin position="1"/>
        <end position="24"/>
    </location>
</feature>
<comment type="similarity">
    <text evidence="2">Belongs to the polysaccharide lyase 1 family.</text>
</comment>
<keyword evidence="2" id="KW-0964">Secreted</keyword>
<keyword evidence="2" id="KW-0624">Polysaccharide degradation</keyword>
<comment type="subcellular location">
    <subcellularLocation>
        <location evidence="2">Secreted</location>
    </subcellularLocation>
</comment>
<keyword evidence="2" id="KW-0119">Carbohydrate metabolism</keyword>
<dbReference type="AlphaFoldDB" id="A0A1H6N959"/>
<feature type="domain" description="Pectate lyase" evidence="5">
    <location>
        <begin position="72"/>
        <end position="301"/>
    </location>
</feature>
<evidence type="ECO:0000313" key="6">
    <source>
        <dbReference type="EMBL" id="SEI09070.1"/>
    </source>
</evidence>
<keyword evidence="7" id="KW-1185">Reference proteome</keyword>
<dbReference type="InterPro" id="IPR045032">
    <property type="entry name" value="PEL"/>
</dbReference>
<dbReference type="InterPro" id="IPR002022">
    <property type="entry name" value="Pec_lyase"/>
</dbReference>
<feature type="compositionally biased region" description="Polar residues" evidence="3">
    <location>
        <begin position="430"/>
        <end position="443"/>
    </location>
</feature>
<dbReference type="InterPro" id="IPR012334">
    <property type="entry name" value="Pectin_lyas_fold"/>
</dbReference>
<name>A0A1H6N959_9GAMM</name>
<dbReference type="Proteomes" id="UP000199371">
    <property type="component" value="Unassembled WGS sequence"/>
</dbReference>
<organism evidence="6 7">
    <name type="scientific">Rheinheimera pacifica</name>
    <dbReference type="NCBI Taxonomy" id="173990"/>
    <lineage>
        <taxon>Bacteria</taxon>
        <taxon>Pseudomonadati</taxon>
        <taxon>Pseudomonadota</taxon>
        <taxon>Gammaproteobacteria</taxon>
        <taxon>Chromatiales</taxon>
        <taxon>Chromatiaceae</taxon>
        <taxon>Rheinheimera</taxon>
    </lineage>
</organism>
<dbReference type="SMART" id="SM00656">
    <property type="entry name" value="Amb_all"/>
    <property type="match status" value="1"/>
</dbReference>
<dbReference type="SUPFAM" id="SSF51126">
    <property type="entry name" value="Pectin lyase-like"/>
    <property type="match status" value="1"/>
</dbReference>
<dbReference type="Gene3D" id="2.160.20.10">
    <property type="entry name" value="Single-stranded right-handed beta-helix, Pectin lyase-like"/>
    <property type="match status" value="1"/>
</dbReference>
<evidence type="ECO:0000256" key="2">
    <source>
        <dbReference type="RuleBase" id="RU361173"/>
    </source>
</evidence>
<protein>
    <submittedName>
        <fullName evidence="6">Pectate lyase</fullName>
    </submittedName>
</protein>
<evidence type="ECO:0000256" key="4">
    <source>
        <dbReference type="SAM" id="SignalP"/>
    </source>
</evidence>
<dbReference type="PANTHER" id="PTHR31683">
    <property type="entry name" value="PECTATE LYASE 18-RELATED"/>
    <property type="match status" value="1"/>
</dbReference>
<feature type="chain" id="PRO_5011725805" evidence="4">
    <location>
        <begin position="25"/>
        <end position="658"/>
    </location>
</feature>
<evidence type="ECO:0000256" key="3">
    <source>
        <dbReference type="SAM" id="MobiDB-lite"/>
    </source>
</evidence>
<dbReference type="PANTHER" id="PTHR31683:SF18">
    <property type="entry name" value="PECTATE LYASE 21-RELATED"/>
    <property type="match status" value="1"/>
</dbReference>
<dbReference type="STRING" id="173990.SAMN05660691_03541"/>
<proteinExistence type="inferred from homology"/>
<evidence type="ECO:0000313" key="7">
    <source>
        <dbReference type="Proteomes" id="UP000199371"/>
    </source>
</evidence>
<evidence type="ECO:0000256" key="1">
    <source>
        <dbReference type="ARBA" id="ARBA00023239"/>
    </source>
</evidence>
<dbReference type="OrthoDB" id="5592990at2"/>
<feature type="region of interest" description="Disordered" evidence="3">
    <location>
        <begin position="534"/>
        <end position="554"/>
    </location>
</feature>
<dbReference type="PROSITE" id="PS51257">
    <property type="entry name" value="PROKAR_LIPOPROTEIN"/>
    <property type="match status" value="1"/>
</dbReference>
<gene>
    <name evidence="6" type="ORF">SAMN05660691_03541</name>
</gene>
<evidence type="ECO:0000259" key="5">
    <source>
        <dbReference type="SMART" id="SM00656"/>
    </source>
</evidence>
<dbReference type="EMBL" id="FNXF01000017">
    <property type="protein sequence ID" value="SEI09070.1"/>
    <property type="molecule type" value="Genomic_DNA"/>
</dbReference>
<feature type="compositionally biased region" description="Polar residues" evidence="3">
    <location>
        <begin position="534"/>
        <end position="548"/>
    </location>
</feature>
<dbReference type="Pfam" id="PF00544">
    <property type="entry name" value="Pectate_lyase_4"/>
    <property type="match status" value="1"/>
</dbReference>
<keyword evidence="4" id="KW-0732">Signal</keyword>
<reference evidence="7" key="1">
    <citation type="submission" date="2016-10" db="EMBL/GenBank/DDBJ databases">
        <authorList>
            <person name="Varghese N."/>
            <person name="Submissions S."/>
        </authorList>
    </citation>
    <scope>NUCLEOTIDE SEQUENCE [LARGE SCALE GENOMIC DNA]</scope>
    <source>
        <strain evidence="7">DSM 17616</strain>
    </source>
</reference>
<dbReference type="GO" id="GO:0005576">
    <property type="term" value="C:extracellular region"/>
    <property type="evidence" value="ECO:0007669"/>
    <property type="project" value="UniProtKB-SubCell"/>
</dbReference>
<accession>A0A1H6N959</accession>
<dbReference type="RefSeq" id="WP_092796160.1">
    <property type="nucleotide sequence ID" value="NZ_FNXF01000017.1"/>
</dbReference>
<dbReference type="GO" id="GO:0000272">
    <property type="term" value="P:polysaccharide catabolic process"/>
    <property type="evidence" value="ECO:0007669"/>
    <property type="project" value="UniProtKB-KW"/>
</dbReference>
<feature type="region of interest" description="Disordered" evidence="3">
    <location>
        <begin position="22"/>
        <end position="42"/>
    </location>
</feature>
<dbReference type="GO" id="GO:0030570">
    <property type="term" value="F:pectate lyase activity"/>
    <property type="evidence" value="ECO:0007669"/>
    <property type="project" value="InterPro"/>
</dbReference>